<dbReference type="EMBL" id="FN648894">
    <property type="protein sequence ID" value="CBJ27351.1"/>
    <property type="molecule type" value="Genomic_DNA"/>
</dbReference>
<feature type="compositionally biased region" description="Low complexity" evidence="1">
    <location>
        <begin position="126"/>
        <end position="135"/>
    </location>
</feature>
<feature type="compositionally biased region" description="Polar residues" evidence="1">
    <location>
        <begin position="46"/>
        <end position="59"/>
    </location>
</feature>
<dbReference type="EMBL" id="FN649751">
    <property type="protein sequence ID" value="CBJ27351.1"/>
    <property type="molecule type" value="Genomic_DNA"/>
</dbReference>
<feature type="region of interest" description="Disordered" evidence="1">
    <location>
        <begin position="114"/>
        <end position="142"/>
    </location>
</feature>
<name>D7G5Q4_ECTSI</name>
<protein>
    <submittedName>
        <fullName evidence="2">Uncharacterized protein</fullName>
    </submittedName>
</protein>
<sequence>MLCSMQTTLPWCPSTSNHGASQSRGASGQAHFHVEAIQTGRGTIRRYTTPSLTSENEINISAKMPAGSSMPVADIDEEDSRATDPVTAAEVPIASNENTLAGPDAADVAGLFEEAKDEEGKTAVASSTESSSSPTGGDGGHK</sequence>
<proteinExistence type="predicted"/>
<evidence type="ECO:0000256" key="1">
    <source>
        <dbReference type="SAM" id="MobiDB-lite"/>
    </source>
</evidence>
<keyword evidence="3" id="KW-1185">Reference proteome</keyword>
<dbReference type="Proteomes" id="UP000002630">
    <property type="component" value="Linkage Group LG26"/>
</dbReference>
<accession>D7G5Q4</accession>
<gene>
    <name evidence="2" type="ORF">Esi_0067_0031</name>
</gene>
<organism evidence="2 3">
    <name type="scientific">Ectocarpus siliculosus</name>
    <name type="common">Brown alga</name>
    <name type="synonym">Conferva siliculosa</name>
    <dbReference type="NCBI Taxonomy" id="2880"/>
    <lineage>
        <taxon>Eukaryota</taxon>
        <taxon>Sar</taxon>
        <taxon>Stramenopiles</taxon>
        <taxon>Ochrophyta</taxon>
        <taxon>PX clade</taxon>
        <taxon>Phaeophyceae</taxon>
        <taxon>Ectocarpales</taxon>
        <taxon>Ectocarpaceae</taxon>
        <taxon>Ectocarpus</taxon>
    </lineage>
</organism>
<reference evidence="2 3" key="1">
    <citation type="journal article" date="2010" name="Nature">
        <title>The Ectocarpus genome and the independent evolution of multicellularity in brown algae.</title>
        <authorList>
            <person name="Cock J.M."/>
            <person name="Sterck L."/>
            <person name="Rouze P."/>
            <person name="Scornet D."/>
            <person name="Allen A.E."/>
            <person name="Amoutzias G."/>
            <person name="Anthouard V."/>
            <person name="Artiguenave F."/>
            <person name="Aury J.M."/>
            <person name="Badger J.H."/>
            <person name="Beszteri B."/>
            <person name="Billiau K."/>
            <person name="Bonnet E."/>
            <person name="Bothwell J.H."/>
            <person name="Bowler C."/>
            <person name="Boyen C."/>
            <person name="Brownlee C."/>
            <person name="Carrano C.J."/>
            <person name="Charrier B."/>
            <person name="Cho G.Y."/>
            <person name="Coelho S.M."/>
            <person name="Collen J."/>
            <person name="Corre E."/>
            <person name="Da Silva C."/>
            <person name="Delage L."/>
            <person name="Delaroque N."/>
            <person name="Dittami S.M."/>
            <person name="Doulbeau S."/>
            <person name="Elias M."/>
            <person name="Farnham G."/>
            <person name="Gachon C.M."/>
            <person name="Gschloessl B."/>
            <person name="Heesch S."/>
            <person name="Jabbari K."/>
            <person name="Jubin C."/>
            <person name="Kawai H."/>
            <person name="Kimura K."/>
            <person name="Kloareg B."/>
            <person name="Kupper F.C."/>
            <person name="Lang D."/>
            <person name="Le Bail A."/>
            <person name="Leblanc C."/>
            <person name="Lerouge P."/>
            <person name="Lohr M."/>
            <person name="Lopez P.J."/>
            <person name="Martens C."/>
            <person name="Maumus F."/>
            <person name="Michel G."/>
            <person name="Miranda-Saavedra D."/>
            <person name="Morales J."/>
            <person name="Moreau H."/>
            <person name="Motomura T."/>
            <person name="Nagasato C."/>
            <person name="Napoli C.A."/>
            <person name="Nelson D.R."/>
            <person name="Nyvall-Collen P."/>
            <person name="Peters A.F."/>
            <person name="Pommier C."/>
            <person name="Potin P."/>
            <person name="Poulain J."/>
            <person name="Quesneville H."/>
            <person name="Read B."/>
            <person name="Rensing S.A."/>
            <person name="Ritter A."/>
            <person name="Rousvoal S."/>
            <person name="Samanta M."/>
            <person name="Samson G."/>
            <person name="Schroeder D.C."/>
            <person name="Segurens B."/>
            <person name="Strittmatter M."/>
            <person name="Tonon T."/>
            <person name="Tregear J.W."/>
            <person name="Valentin K."/>
            <person name="von Dassow P."/>
            <person name="Yamagishi T."/>
            <person name="Van de Peer Y."/>
            <person name="Wincker P."/>
        </authorList>
    </citation>
    <scope>NUCLEOTIDE SEQUENCE [LARGE SCALE GENOMIC DNA]</scope>
    <source>
        <strain evidence="3">Ec32 / CCAP1310/4</strain>
    </source>
</reference>
<evidence type="ECO:0000313" key="3">
    <source>
        <dbReference type="Proteomes" id="UP000002630"/>
    </source>
</evidence>
<evidence type="ECO:0000313" key="2">
    <source>
        <dbReference type="EMBL" id="CBJ27351.1"/>
    </source>
</evidence>
<dbReference type="AlphaFoldDB" id="D7G5Q4"/>
<dbReference type="InParanoid" id="D7G5Q4"/>
<feature type="region of interest" description="Disordered" evidence="1">
    <location>
        <begin position="41"/>
        <end position="86"/>
    </location>
</feature>